<organism evidence="2 3">
    <name type="scientific">Xenorhabdus eapokensis</name>
    <dbReference type="NCBI Taxonomy" id="1873482"/>
    <lineage>
        <taxon>Bacteria</taxon>
        <taxon>Pseudomonadati</taxon>
        <taxon>Pseudomonadota</taxon>
        <taxon>Gammaproteobacteria</taxon>
        <taxon>Enterobacterales</taxon>
        <taxon>Morganellaceae</taxon>
        <taxon>Xenorhabdus</taxon>
    </lineage>
</organism>
<dbReference type="EMBL" id="MKGQ01000011">
    <property type="protein sequence ID" value="OKP03126.1"/>
    <property type="molecule type" value="Genomic_DNA"/>
</dbReference>
<reference evidence="2 3" key="1">
    <citation type="submission" date="2016-09" db="EMBL/GenBank/DDBJ databases">
        <title>Xenorhabdus thuongxuanensis sp. nov. and Xenorhabdus eapokensis sp. nov., isolated from Steinernema species.</title>
        <authorList>
            <person name="Kaempfer P."/>
            <person name="Tobias N.J."/>
            <person name="Phan Ke L."/>
            <person name="Bode H.B."/>
            <person name="Glaeser S.P."/>
        </authorList>
    </citation>
    <scope>NUCLEOTIDE SEQUENCE [LARGE SCALE GENOMIC DNA]</scope>
    <source>
        <strain evidence="2 3">DL20</strain>
    </source>
</reference>
<proteinExistence type="predicted"/>
<dbReference type="AlphaFoldDB" id="A0A1Q5TV34"/>
<keyword evidence="3" id="KW-1185">Reference proteome</keyword>
<comment type="caution">
    <text evidence="2">The sequence shown here is derived from an EMBL/GenBank/DDBJ whole genome shotgun (WGS) entry which is preliminary data.</text>
</comment>
<sequence>MVFCGVVYPESIDDFTGFIDELIDRTGDLYLWFVEEFDWINNLLR</sequence>
<accession>A0A1Q5TV34</accession>
<gene>
    <name evidence="2" type="ORF">Xedl_01239</name>
    <name evidence="1" type="ORF">Xedl_01995</name>
</gene>
<dbReference type="EMBL" id="MKGQ01000006">
    <property type="protein sequence ID" value="OKP04101.1"/>
    <property type="molecule type" value="Genomic_DNA"/>
</dbReference>
<evidence type="ECO:0000313" key="2">
    <source>
        <dbReference type="EMBL" id="OKP04101.1"/>
    </source>
</evidence>
<evidence type="ECO:0000313" key="1">
    <source>
        <dbReference type="EMBL" id="OKP03126.1"/>
    </source>
</evidence>
<evidence type="ECO:0000313" key="3">
    <source>
        <dbReference type="Proteomes" id="UP000186268"/>
    </source>
</evidence>
<name>A0A1Q5TV34_9GAMM</name>
<dbReference type="Proteomes" id="UP000186268">
    <property type="component" value="Unassembled WGS sequence"/>
</dbReference>
<protein>
    <submittedName>
        <fullName evidence="2">Uncharacterized protein</fullName>
    </submittedName>
</protein>